<evidence type="ECO:0000256" key="2">
    <source>
        <dbReference type="SAM" id="Phobius"/>
    </source>
</evidence>
<evidence type="ECO:0000313" key="4">
    <source>
        <dbReference type="EMBL" id="RSU07059.1"/>
    </source>
</evidence>
<feature type="transmembrane region" description="Helical" evidence="2">
    <location>
        <begin position="53"/>
        <end position="73"/>
    </location>
</feature>
<dbReference type="InterPro" id="IPR002656">
    <property type="entry name" value="Acyl_transf_3_dom"/>
</dbReference>
<feature type="transmembrane region" description="Helical" evidence="2">
    <location>
        <begin position="157"/>
        <end position="177"/>
    </location>
</feature>
<dbReference type="AlphaFoldDB" id="A0A430AGK5"/>
<dbReference type="EMBL" id="NGJZ01000002">
    <property type="protein sequence ID" value="RSU07059.1"/>
    <property type="molecule type" value="Genomic_DNA"/>
</dbReference>
<sequence length="386" mass="45149">MHFFFILHLANEERNLKEEMKEKRKKLEALDSLRGIAVLMVIGYHLYPEFVKGGFLGVSLFFVLSGFLITLTSEASWTRSTFTITDFYSKRIRRIYPVLVVLFVANVCIFTFVDKQLLGGIRSEGISFFLGYNNWWQIMHNVSYFQTNGLSSPFKHLWSLSIEVQFYCLWPIFFLGYKKILGERFLFNRIVWIGIGISAALLFMLYQPGEDPSRVYYGTDTRIFSILLGCLMGENYQLYTGGFSKESKEEKYLQVALLFLGLVAFFFTNENSPWTYRIGLFLTSILFAVVILFAVDVKSFTYRLLNQSFLKWIGKRSYGVYMYHFPILILWKAFFGMKITVLEAVPLVCLILVSAAYSYKYMEEPILTQVKWYGNRKEVFFDEIQK</sequence>
<feature type="coiled-coil region" evidence="1">
    <location>
        <begin position="6"/>
        <end position="33"/>
    </location>
</feature>
<keyword evidence="2" id="KW-0812">Transmembrane</keyword>
<evidence type="ECO:0000313" key="5">
    <source>
        <dbReference type="Proteomes" id="UP000288669"/>
    </source>
</evidence>
<evidence type="ECO:0000256" key="1">
    <source>
        <dbReference type="SAM" id="Coils"/>
    </source>
</evidence>
<dbReference type="Pfam" id="PF01757">
    <property type="entry name" value="Acyl_transf_3"/>
    <property type="match status" value="1"/>
</dbReference>
<feature type="transmembrane region" description="Helical" evidence="2">
    <location>
        <begin position="274"/>
        <end position="297"/>
    </location>
</feature>
<dbReference type="PANTHER" id="PTHR23028">
    <property type="entry name" value="ACETYLTRANSFERASE"/>
    <property type="match status" value="1"/>
</dbReference>
<feature type="transmembrane region" description="Helical" evidence="2">
    <location>
        <begin position="189"/>
        <end position="209"/>
    </location>
</feature>
<feature type="transmembrane region" description="Helical" evidence="2">
    <location>
        <begin position="318"/>
        <end position="335"/>
    </location>
</feature>
<proteinExistence type="predicted"/>
<feature type="transmembrane region" description="Helical" evidence="2">
    <location>
        <begin position="251"/>
        <end position="268"/>
    </location>
</feature>
<feature type="transmembrane region" description="Helical" evidence="2">
    <location>
        <begin position="341"/>
        <end position="359"/>
    </location>
</feature>
<evidence type="ECO:0000259" key="3">
    <source>
        <dbReference type="Pfam" id="PF01757"/>
    </source>
</evidence>
<feature type="transmembrane region" description="Helical" evidence="2">
    <location>
        <begin position="94"/>
        <end position="113"/>
    </location>
</feature>
<dbReference type="InterPro" id="IPR050879">
    <property type="entry name" value="Acyltransferase_3"/>
</dbReference>
<dbReference type="PANTHER" id="PTHR23028:SF53">
    <property type="entry name" value="ACYL_TRANSF_3 DOMAIN-CONTAINING PROTEIN"/>
    <property type="match status" value="1"/>
</dbReference>
<feature type="transmembrane region" description="Helical" evidence="2">
    <location>
        <begin position="221"/>
        <end position="239"/>
    </location>
</feature>
<reference evidence="4 5" key="1">
    <citation type="submission" date="2017-05" db="EMBL/GenBank/DDBJ databases">
        <title>Vagococcus spp. assemblies.</title>
        <authorList>
            <person name="Gulvik C.A."/>
        </authorList>
    </citation>
    <scope>NUCLEOTIDE SEQUENCE [LARGE SCALE GENOMIC DNA]</scope>
    <source>
        <strain evidence="4 5">DSM 24756</strain>
    </source>
</reference>
<keyword evidence="2" id="KW-1133">Transmembrane helix</keyword>
<gene>
    <name evidence="4" type="ORF">CBF30_07320</name>
</gene>
<name>A0A430AGK5_9ENTE</name>
<dbReference type="Proteomes" id="UP000288669">
    <property type="component" value="Unassembled WGS sequence"/>
</dbReference>
<keyword evidence="1" id="KW-0175">Coiled coil</keyword>
<keyword evidence="5" id="KW-1185">Reference proteome</keyword>
<protein>
    <recommendedName>
        <fullName evidence="3">Acyltransferase 3 domain-containing protein</fullName>
    </recommendedName>
</protein>
<dbReference type="GO" id="GO:0016020">
    <property type="term" value="C:membrane"/>
    <property type="evidence" value="ECO:0007669"/>
    <property type="project" value="TreeGrafter"/>
</dbReference>
<keyword evidence="2" id="KW-0472">Membrane</keyword>
<accession>A0A430AGK5</accession>
<dbReference type="OrthoDB" id="9796461at2"/>
<dbReference type="GO" id="GO:0009103">
    <property type="term" value="P:lipopolysaccharide biosynthetic process"/>
    <property type="evidence" value="ECO:0007669"/>
    <property type="project" value="TreeGrafter"/>
</dbReference>
<feature type="domain" description="Acyltransferase 3" evidence="3">
    <location>
        <begin position="28"/>
        <end position="356"/>
    </location>
</feature>
<comment type="caution">
    <text evidence="4">The sequence shown here is derived from an EMBL/GenBank/DDBJ whole genome shotgun (WGS) entry which is preliminary data.</text>
</comment>
<organism evidence="4 5">
    <name type="scientific">Vagococcus entomophilus</name>
    <dbReference type="NCBI Taxonomy" id="1160095"/>
    <lineage>
        <taxon>Bacteria</taxon>
        <taxon>Bacillati</taxon>
        <taxon>Bacillota</taxon>
        <taxon>Bacilli</taxon>
        <taxon>Lactobacillales</taxon>
        <taxon>Enterococcaceae</taxon>
        <taxon>Vagococcus</taxon>
    </lineage>
</organism>
<dbReference type="GO" id="GO:0016747">
    <property type="term" value="F:acyltransferase activity, transferring groups other than amino-acyl groups"/>
    <property type="evidence" value="ECO:0007669"/>
    <property type="project" value="InterPro"/>
</dbReference>